<gene>
    <name evidence="1" type="ORF">AFI02nite_39020</name>
</gene>
<comment type="caution">
    <text evidence="1">The sequence shown here is derived from an EMBL/GenBank/DDBJ whole genome shotgun (WGS) entry which is preliminary data.</text>
</comment>
<sequence>MSVFKINYLNNEKTLLHSETILMKGLPAAKRSSSSMAPMGTVRIEIYDIAENLLTSKELRKWTVAE</sequence>
<dbReference type="RefSeq" id="WP_146866468.1">
    <property type="nucleotide sequence ID" value="NZ_BJTZ01000044.1"/>
</dbReference>
<evidence type="ECO:0000313" key="2">
    <source>
        <dbReference type="Proteomes" id="UP000321787"/>
    </source>
</evidence>
<protein>
    <submittedName>
        <fullName evidence="1">Uncharacterized protein</fullName>
    </submittedName>
</protein>
<accession>A0A510UN34</accession>
<dbReference type="EMBL" id="BJTZ01000044">
    <property type="protein sequence ID" value="GEK15866.1"/>
    <property type="molecule type" value="Genomic_DNA"/>
</dbReference>
<proteinExistence type="predicted"/>
<dbReference type="Proteomes" id="UP000321787">
    <property type="component" value="Unassembled WGS sequence"/>
</dbReference>
<evidence type="ECO:0000313" key="1">
    <source>
        <dbReference type="EMBL" id="GEK15866.1"/>
    </source>
</evidence>
<organism evidence="1 2">
    <name type="scientific">Aliivibrio fischeri</name>
    <name type="common">Vibrio fischeri</name>
    <dbReference type="NCBI Taxonomy" id="668"/>
    <lineage>
        <taxon>Bacteria</taxon>
        <taxon>Pseudomonadati</taxon>
        <taxon>Pseudomonadota</taxon>
        <taxon>Gammaproteobacteria</taxon>
        <taxon>Vibrionales</taxon>
        <taxon>Vibrionaceae</taxon>
        <taxon>Aliivibrio</taxon>
    </lineage>
</organism>
<reference evidence="1 2" key="1">
    <citation type="submission" date="2019-07" db="EMBL/GenBank/DDBJ databases">
        <title>Whole genome shotgun sequence of Aliivibrio fischeri NBRC 101058.</title>
        <authorList>
            <person name="Hosoyama A."/>
            <person name="Uohara A."/>
            <person name="Ohji S."/>
            <person name="Ichikawa N."/>
        </authorList>
    </citation>
    <scope>NUCLEOTIDE SEQUENCE [LARGE SCALE GENOMIC DNA]</scope>
    <source>
        <strain evidence="1 2">NBRC 101058</strain>
    </source>
</reference>
<name>A0A510UN34_ALIFS</name>
<dbReference type="AlphaFoldDB" id="A0A510UN34"/>